<dbReference type="SMART" id="SM00862">
    <property type="entry name" value="Trans_reg_C"/>
    <property type="match status" value="1"/>
</dbReference>
<protein>
    <submittedName>
        <fullName evidence="8">Two-component response regulator, SAPR family, consists of REC, wHTH and BTAD domains</fullName>
    </submittedName>
</protein>
<dbReference type="GO" id="GO:0006355">
    <property type="term" value="P:regulation of DNA-templated transcription"/>
    <property type="evidence" value="ECO:0007669"/>
    <property type="project" value="InterPro"/>
</dbReference>
<reference evidence="9" key="1">
    <citation type="submission" date="2016-10" db="EMBL/GenBank/DDBJ databases">
        <authorList>
            <person name="Varghese N."/>
            <person name="Submissions S."/>
        </authorList>
    </citation>
    <scope>NUCLEOTIDE SEQUENCE [LARGE SCALE GENOMIC DNA]</scope>
    <source>
        <strain evidence="9">CGMCC 1.8946</strain>
    </source>
</reference>
<dbReference type="InterPro" id="IPR005158">
    <property type="entry name" value="BTAD"/>
</dbReference>
<feature type="modified residue" description="4-aspartylphosphate" evidence="6">
    <location>
        <position position="54"/>
    </location>
</feature>
<keyword evidence="9" id="KW-1185">Reference proteome</keyword>
<feature type="domain" description="Response regulatory" evidence="7">
    <location>
        <begin position="3"/>
        <end position="116"/>
    </location>
</feature>
<comment type="similarity">
    <text evidence="1">Belongs to the AfsR/DnrI/RedD regulatory family.</text>
</comment>
<dbReference type="PROSITE" id="PS50110">
    <property type="entry name" value="RESPONSE_REGULATORY"/>
    <property type="match status" value="1"/>
</dbReference>
<evidence type="ECO:0000256" key="5">
    <source>
        <dbReference type="ARBA" id="ARBA00023163"/>
    </source>
</evidence>
<dbReference type="SMART" id="SM01043">
    <property type="entry name" value="BTAD"/>
    <property type="match status" value="1"/>
</dbReference>
<evidence type="ECO:0000313" key="9">
    <source>
        <dbReference type="Proteomes" id="UP000198601"/>
    </source>
</evidence>
<dbReference type="InterPro" id="IPR016032">
    <property type="entry name" value="Sig_transdc_resp-reg_C-effctor"/>
</dbReference>
<accession>A0A1G4R1T0</accession>
<dbReference type="GO" id="GO:0003677">
    <property type="term" value="F:DNA binding"/>
    <property type="evidence" value="ECO:0007669"/>
    <property type="project" value="UniProtKB-KW"/>
</dbReference>
<dbReference type="AlphaFoldDB" id="A0A1G4R1T0"/>
<keyword evidence="2" id="KW-0902">Two-component regulatory system</keyword>
<dbReference type="SMART" id="SM00448">
    <property type="entry name" value="REC"/>
    <property type="match status" value="1"/>
</dbReference>
<dbReference type="InterPro" id="IPR036388">
    <property type="entry name" value="WH-like_DNA-bd_sf"/>
</dbReference>
<dbReference type="SUPFAM" id="SSF48452">
    <property type="entry name" value="TPR-like"/>
    <property type="match status" value="1"/>
</dbReference>
<dbReference type="Gene3D" id="1.25.40.10">
    <property type="entry name" value="Tetratricopeptide repeat domain"/>
    <property type="match status" value="1"/>
</dbReference>
<gene>
    <name evidence="8" type="ORF">SAMN04487970_101058</name>
</gene>
<dbReference type="InterPro" id="IPR001867">
    <property type="entry name" value="OmpR/PhoB-type_DNA-bd"/>
</dbReference>
<keyword evidence="4" id="KW-0238">DNA-binding</keyword>
<dbReference type="InterPro" id="IPR001789">
    <property type="entry name" value="Sig_transdc_resp-reg_receiver"/>
</dbReference>
<dbReference type="PANTHER" id="PTHR35807">
    <property type="entry name" value="TRANSCRIPTIONAL REGULATOR REDD-RELATED"/>
    <property type="match status" value="1"/>
</dbReference>
<evidence type="ECO:0000313" key="8">
    <source>
        <dbReference type="EMBL" id="SCW50169.1"/>
    </source>
</evidence>
<dbReference type="InterPro" id="IPR011990">
    <property type="entry name" value="TPR-like_helical_dom_sf"/>
</dbReference>
<evidence type="ECO:0000256" key="4">
    <source>
        <dbReference type="ARBA" id="ARBA00023125"/>
    </source>
</evidence>
<keyword evidence="6" id="KW-0597">Phosphoprotein</keyword>
<evidence type="ECO:0000256" key="6">
    <source>
        <dbReference type="PROSITE-ProRule" id="PRU00169"/>
    </source>
</evidence>
<evidence type="ECO:0000256" key="2">
    <source>
        <dbReference type="ARBA" id="ARBA00023012"/>
    </source>
</evidence>
<dbReference type="Pfam" id="PF03704">
    <property type="entry name" value="BTAD"/>
    <property type="match status" value="1"/>
</dbReference>
<dbReference type="GO" id="GO:0000160">
    <property type="term" value="P:phosphorelay signal transduction system"/>
    <property type="evidence" value="ECO:0007669"/>
    <property type="project" value="UniProtKB-KW"/>
</dbReference>
<organism evidence="8 9">
    <name type="scientific">Paenibacillus tianmuensis</name>
    <dbReference type="NCBI Taxonomy" id="624147"/>
    <lineage>
        <taxon>Bacteria</taxon>
        <taxon>Bacillati</taxon>
        <taxon>Bacillota</taxon>
        <taxon>Bacilli</taxon>
        <taxon>Bacillales</taxon>
        <taxon>Paenibacillaceae</taxon>
        <taxon>Paenibacillus</taxon>
    </lineage>
</organism>
<evidence type="ECO:0000256" key="3">
    <source>
        <dbReference type="ARBA" id="ARBA00023015"/>
    </source>
</evidence>
<dbReference type="RefSeq" id="WP_090670220.1">
    <property type="nucleotide sequence ID" value="NZ_FMTT01000010.1"/>
</dbReference>
<dbReference type="OrthoDB" id="3190595at2"/>
<keyword evidence="5" id="KW-0804">Transcription</keyword>
<name>A0A1G4R1T0_9BACL</name>
<sequence length="398" mass="46355">MLHTMIVEDEKPILDLMNYIIGQNPHYTIVGAFTNPLEALARLPELKPDVVFLDVEMPKMNGLELARNINELSETKIIFTTAYKQYALDAFQVYAFDYILKPVTPAEIERIAGRLAKQQRSVPPVEPQERAAVIHCFGGFEVRNRERVPVRFPTRKTEELFAFFLCHPGRELSKWHLADLLWPDMKEDRASHNLHNTIYRLKKLLKEHEIGMDIQKINDGYRLDTDGLTYDVLAYERYGPVLLGVMQDAEQAERLCSLYKGPLLDKKDYMWKASLEEGYARQYTALLRSLVERDLAGQEWTRAERRLDSYLALYPLQEEMNLLLMDMYASRRKIEKLASHYARFEADYRREFGLEPPEEIRNRVGGHLAAFSIQKLTKKRGMIDEQHTKSNGIFEAHT</sequence>
<dbReference type="SUPFAM" id="SSF52172">
    <property type="entry name" value="CheY-like"/>
    <property type="match status" value="1"/>
</dbReference>
<dbReference type="Pfam" id="PF00072">
    <property type="entry name" value="Response_reg"/>
    <property type="match status" value="1"/>
</dbReference>
<keyword evidence="3" id="KW-0805">Transcription regulation</keyword>
<evidence type="ECO:0000256" key="1">
    <source>
        <dbReference type="ARBA" id="ARBA00005820"/>
    </source>
</evidence>
<dbReference type="EMBL" id="FMTT01000010">
    <property type="protein sequence ID" value="SCW50169.1"/>
    <property type="molecule type" value="Genomic_DNA"/>
</dbReference>
<dbReference type="Gene3D" id="1.10.10.10">
    <property type="entry name" value="Winged helix-like DNA-binding domain superfamily/Winged helix DNA-binding domain"/>
    <property type="match status" value="1"/>
</dbReference>
<dbReference type="Proteomes" id="UP000198601">
    <property type="component" value="Unassembled WGS sequence"/>
</dbReference>
<proteinExistence type="inferred from homology"/>
<dbReference type="STRING" id="624147.SAMN04487970_101058"/>
<dbReference type="Gene3D" id="3.40.50.2300">
    <property type="match status" value="1"/>
</dbReference>
<evidence type="ECO:0000259" key="7">
    <source>
        <dbReference type="PROSITE" id="PS50110"/>
    </source>
</evidence>
<dbReference type="SUPFAM" id="SSF46894">
    <property type="entry name" value="C-terminal effector domain of the bipartite response regulators"/>
    <property type="match status" value="1"/>
</dbReference>
<dbReference type="InterPro" id="IPR051677">
    <property type="entry name" value="AfsR-DnrI-RedD_regulator"/>
</dbReference>
<dbReference type="InterPro" id="IPR011006">
    <property type="entry name" value="CheY-like_superfamily"/>
</dbReference>